<keyword evidence="16" id="KW-1185">Reference proteome</keyword>
<dbReference type="GO" id="GO:0004322">
    <property type="term" value="F:ferroxidase activity"/>
    <property type="evidence" value="ECO:0007669"/>
    <property type="project" value="UniProtKB-EC"/>
</dbReference>
<evidence type="ECO:0000313" key="17">
    <source>
        <dbReference type="RefSeq" id="XP_019639806.1"/>
    </source>
</evidence>
<evidence type="ECO:0000256" key="14">
    <source>
        <dbReference type="SAM" id="SignalP"/>
    </source>
</evidence>
<feature type="binding site" evidence="12">
    <location>
        <position position="101"/>
    </location>
    <ligand>
        <name>Fe cation</name>
        <dbReference type="ChEBI" id="CHEBI:24875"/>
        <label>1</label>
    </ligand>
</feature>
<evidence type="ECO:0000256" key="4">
    <source>
        <dbReference type="ARBA" id="ARBA00022434"/>
    </source>
</evidence>
<keyword evidence="7 13" id="KW-0560">Oxidoreductase</keyword>
<evidence type="ECO:0000256" key="9">
    <source>
        <dbReference type="ARBA" id="ARBA00023228"/>
    </source>
</evidence>
<dbReference type="GeneID" id="109481673"/>
<comment type="catalytic activity">
    <reaction evidence="11 13">
        <text>4 Fe(2+) + O2 + 4 H(+) = 4 Fe(3+) + 2 H2O</text>
        <dbReference type="Rhea" id="RHEA:11148"/>
        <dbReference type="ChEBI" id="CHEBI:15377"/>
        <dbReference type="ChEBI" id="CHEBI:15378"/>
        <dbReference type="ChEBI" id="CHEBI:15379"/>
        <dbReference type="ChEBI" id="CHEBI:29033"/>
        <dbReference type="ChEBI" id="CHEBI:29034"/>
        <dbReference type="EC" id="1.16.3.1"/>
    </reaction>
</comment>
<evidence type="ECO:0000256" key="11">
    <source>
        <dbReference type="ARBA" id="ARBA00047990"/>
    </source>
</evidence>
<dbReference type="FunFam" id="1.20.1260.10:FF:000024">
    <property type="entry name" value="Ferritin heavy chain"/>
    <property type="match status" value="1"/>
</dbReference>
<dbReference type="InterPro" id="IPR008331">
    <property type="entry name" value="Ferritin_DPS_dom"/>
</dbReference>
<dbReference type="GO" id="GO:0005776">
    <property type="term" value="C:autophagosome"/>
    <property type="evidence" value="ECO:0007669"/>
    <property type="project" value="UniProtKB-SubCell"/>
</dbReference>
<dbReference type="Proteomes" id="UP000515135">
    <property type="component" value="Unplaced"/>
</dbReference>
<sequence>MHAMMKTLTFALLVLQCTLGARRDDNQWLLSREEAGDRDNDDFAKQNYHEDCEAGINKQVNLEMSASYTYRSMASYFNRDDIALKGVAGFFRHQAEEEMEHARLLEEYQNKRGGRVVYENLKKPEKDTWGSGLEAMQDAWGEWEMCALCVCVLTFMQDFLDEHFLREQVESIKQIADYIANLKRVGPGLGEYMFDQHTLKGGK</sequence>
<keyword evidence="5" id="KW-0963">Cytoplasm</keyword>
<name>A0A6P5ADF9_BRABE</name>
<evidence type="ECO:0000256" key="7">
    <source>
        <dbReference type="ARBA" id="ARBA00023002"/>
    </source>
</evidence>
<feature type="signal peptide" evidence="14">
    <location>
        <begin position="1"/>
        <end position="20"/>
    </location>
</feature>
<dbReference type="Gene3D" id="1.20.1260.10">
    <property type="match status" value="2"/>
</dbReference>
<dbReference type="EC" id="1.16.3.1" evidence="13"/>
<dbReference type="InterPro" id="IPR012347">
    <property type="entry name" value="Ferritin-like"/>
</dbReference>
<evidence type="ECO:0000259" key="15">
    <source>
        <dbReference type="PROSITE" id="PS50905"/>
    </source>
</evidence>
<feature type="binding site" evidence="12">
    <location>
        <position position="98"/>
    </location>
    <ligand>
        <name>Fe cation</name>
        <dbReference type="ChEBI" id="CHEBI:24875"/>
        <label>1</label>
    </ligand>
</feature>
<gene>
    <name evidence="17" type="primary">LOC109481673</name>
</gene>
<dbReference type="GO" id="GO:0005764">
    <property type="term" value="C:lysosome"/>
    <property type="evidence" value="ECO:0007669"/>
    <property type="project" value="UniProtKB-SubCell"/>
</dbReference>
<evidence type="ECO:0000256" key="10">
    <source>
        <dbReference type="ARBA" id="ARBA00023329"/>
    </source>
</evidence>
<dbReference type="InterPro" id="IPR009078">
    <property type="entry name" value="Ferritin-like_SF"/>
</dbReference>
<dbReference type="InterPro" id="IPR001519">
    <property type="entry name" value="Ferritin"/>
</dbReference>
<proteinExistence type="inferred from homology"/>
<dbReference type="AlphaFoldDB" id="A0A6P5ADF9"/>
<keyword evidence="14" id="KW-0732">Signal</keyword>
<evidence type="ECO:0000256" key="6">
    <source>
        <dbReference type="ARBA" id="ARBA00022723"/>
    </source>
</evidence>
<feature type="domain" description="Ferritin-like diiron" evidence="15">
    <location>
        <begin position="46"/>
        <end position="186"/>
    </location>
</feature>
<dbReference type="PANTHER" id="PTHR11431">
    <property type="entry name" value="FERRITIN"/>
    <property type="match status" value="1"/>
</dbReference>
<evidence type="ECO:0000256" key="12">
    <source>
        <dbReference type="PIRSR" id="PIRSR601519-1"/>
    </source>
</evidence>
<dbReference type="CDD" id="cd01056">
    <property type="entry name" value="Euk_Ferritin"/>
    <property type="match status" value="1"/>
</dbReference>
<dbReference type="GO" id="GO:0006826">
    <property type="term" value="P:iron ion transport"/>
    <property type="evidence" value="ECO:0007669"/>
    <property type="project" value="InterPro"/>
</dbReference>
<dbReference type="InterPro" id="IPR009040">
    <property type="entry name" value="Ferritin-like_diiron"/>
</dbReference>
<evidence type="ECO:0000256" key="5">
    <source>
        <dbReference type="ARBA" id="ARBA00022490"/>
    </source>
</evidence>
<organism evidence="16 17">
    <name type="scientific">Branchiostoma belcheri</name>
    <name type="common">Amphioxus</name>
    <dbReference type="NCBI Taxonomy" id="7741"/>
    <lineage>
        <taxon>Eukaryota</taxon>
        <taxon>Metazoa</taxon>
        <taxon>Chordata</taxon>
        <taxon>Cephalochordata</taxon>
        <taxon>Leptocardii</taxon>
        <taxon>Amphioxiformes</taxon>
        <taxon>Branchiostomatidae</taxon>
        <taxon>Branchiostoma</taxon>
    </lineage>
</organism>
<feature type="chain" id="PRO_5027922356" description="Ferritin" evidence="14">
    <location>
        <begin position="21"/>
        <end position="203"/>
    </location>
</feature>
<evidence type="ECO:0000256" key="2">
    <source>
        <dbReference type="ARBA" id="ARBA00004419"/>
    </source>
</evidence>
<dbReference type="OrthoDB" id="186462at2759"/>
<reference evidence="17" key="1">
    <citation type="submission" date="2025-08" db="UniProtKB">
        <authorList>
            <consortium name="RefSeq"/>
        </authorList>
    </citation>
    <scope>IDENTIFICATION</scope>
    <source>
        <tissue evidence="17">Gonad</tissue>
    </source>
</reference>
<comment type="similarity">
    <text evidence="3 13">Belongs to the ferritin family.</text>
</comment>
<dbReference type="GO" id="GO:0008199">
    <property type="term" value="F:ferric iron binding"/>
    <property type="evidence" value="ECO:0007669"/>
    <property type="project" value="InterPro"/>
</dbReference>
<evidence type="ECO:0000256" key="1">
    <source>
        <dbReference type="ARBA" id="ARBA00004371"/>
    </source>
</evidence>
<dbReference type="Pfam" id="PF00210">
    <property type="entry name" value="Ferritin"/>
    <property type="match status" value="1"/>
</dbReference>
<evidence type="ECO:0000256" key="8">
    <source>
        <dbReference type="ARBA" id="ARBA00023004"/>
    </source>
</evidence>
<dbReference type="GO" id="GO:0031410">
    <property type="term" value="C:cytoplasmic vesicle"/>
    <property type="evidence" value="ECO:0007669"/>
    <property type="project" value="UniProtKB-KW"/>
</dbReference>
<evidence type="ECO:0000313" key="16">
    <source>
        <dbReference type="Proteomes" id="UP000515135"/>
    </source>
</evidence>
<accession>A0A6P5ADF9</accession>
<dbReference type="GO" id="GO:0006879">
    <property type="term" value="P:intracellular iron ion homeostasis"/>
    <property type="evidence" value="ECO:0007669"/>
    <property type="project" value="UniProtKB-KW"/>
</dbReference>
<feature type="binding site" evidence="12">
    <location>
        <position position="168"/>
    </location>
    <ligand>
        <name>Fe cation</name>
        <dbReference type="ChEBI" id="CHEBI:24875"/>
        <label>1</label>
    </ligand>
</feature>
<keyword evidence="6 12" id="KW-0479">Metal-binding</keyword>
<dbReference type="PROSITE" id="PS50905">
    <property type="entry name" value="FERRITIN_LIKE"/>
    <property type="match status" value="1"/>
</dbReference>
<evidence type="ECO:0000256" key="13">
    <source>
        <dbReference type="RuleBase" id="RU361145"/>
    </source>
</evidence>
<comment type="subcellular location">
    <subcellularLocation>
        <location evidence="2">Cytoplasmic vesicle</location>
        <location evidence="2">Autophagosome</location>
    </subcellularLocation>
    <subcellularLocation>
        <location evidence="1">Lysosome</location>
    </subcellularLocation>
</comment>
<keyword evidence="4 13" id="KW-0409">Iron storage</keyword>
<dbReference type="SUPFAM" id="SSF47240">
    <property type="entry name" value="Ferritin-like"/>
    <property type="match status" value="1"/>
</dbReference>
<dbReference type="PANTHER" id="PTHR11431:SF75">
    <property type="entry name" value="FERRITIN"/>
    <property type="match status" value="1"/>
</dbReference>
<keyword evidence="9" id="KW-0458">Lysosome</keyword>
<dbReference type="RefSeq" id="XP_019639806.1">
    <property type="nucleotide sequence ID" value="XM_019784247.1"/>
</dbReference>
<evidence type="ECO:0000256" key="3">
    <source>
        <dbReference type="ARBA" id="ARBA00007513"/>
    </source>
</evidence>
<dbReference type="KEGG" id="bbel:109481673"/>
<keyword evidence="8 12" id="KW-0408">Iron</keyword>
<protein>
    <recommendedName>
        <fullName evidence="13">Ferritin</fullName>
        <ecNumber evidence="13">1.16.3.1</ecNumber>
    </recommendedName>
</protein>
<keyword evidence="10" id="KW-0968">Cytoplasmic vesicle</keyword>
<dbReference type="GO" id="GO:0008198">
    <property type="term" value="F:ferrous iron binding"/>
    <property type="evidence" value="ECO:0007669"/>
    <property type="project" value="TreeGrafter"/>
</dbReference>
<feature type="binding site" evidence="12">
    <location>
        <position position="63"/>
    </location>
    <ligand>
        <name>Fe cation</name>
        <dbReference type="ChEBI" id="CHEBI:24875"/>
        <label>1</label>
    </ligand>
</feature>
<comment type="function">
    <text evidence="13">Stores iron in a soluble, non-toxic, readily available form. Important for iron homeostasis. Iron is taken up in the ferrous form and deposited as ferric hydroxides after oxidation.</text>
</comment>